<evidence type="ECO:0000313" key="15">
    <source>
        <dbReference type="Proteomes" id="UP000518300"/>
    </source>
</evidence>
<dbReference type="InterPro" id="IPR023299">
    <property type="entry name" value="ATPase_P-typ_cyto_dom_N"/>
</dbReference>
<dbReference type="SFLD" id="SFLDG00002">
    <property type="entry name" value="C1.7:_P-type_atpase_like"/>
    <property type="match status" value="1"/>
</dbReference>
<dbReference type="EMBL" id="JABBJJ010000278">
    <property type="protein sequence ID" value="NMO20889.1"/>
    <property type="molecule type" value="Genomic_DNA"/>
</dbReference>
<dbReference type="InterPro" id="IPR008250">
    <property type="entry name" value="ATPase_P-typ_transduc_dom_A_sf"/>
</dbReference>
<evidence type="ECO:0000259" key="13">
    <source>
        <dbReference type="SMART" id="SM00831"/>
    </source>
</evidence>
<comment type="caution">
    <text evidence="14">The sequence shown here is derived from an EMBL/GenBank/DDBJ whole genome shotgun (WGS) entry which is preliminary data.</text>
</comment>
<dbReference type="GO" id="GO:1990573">
    <property type="term" value="P:potassium ion import across plasma membrane"/>
    <property type="evidence" value="ECO:0007669"/>
    <property type="project" value="TreeGrafter"/>
</dbReference>
<dbReference type="RefSeq" id="WP_169350094.1">
    <property type="nucleotide sequence ID" value="NZ_JABBJJ010000278.1"/>
</dbReference>
<reference evidence="14 15" key="1">
    <citation type="submission" date="2020-04" db="EMBL/GenBank/DDBJ databases">
        <title>Draft genome of Pyxidicoccus fallax type strain.</title>
        <authorList>
            <person name="Whitworth D.E."/>
        </authorList>
    </citation>
    <scope>NUCLEOTIDE SEQUENCE [LARGE SCALE GENOMIC DNA]</scope>
    <source>
        <strain evidence="14 15">DSM 14698</strain>
    </source>
</reference>
<dbReference type="FunFam" id="2.70.150.10:FF:000160">
    <property type="entry name" value="Sarcoplasmic/endoplasmic reticulum calcium ATPase 1"/>
    <property type="match status" value="1"/>
</dbReference>
<feature type="transmembrane region" description="Helical" evidence="12">
    <location>
        <begin position="787"/>
        <end position="809"/>
    </location>
</feature>
<dbReference type="SUPFAM" id="SSF81665">
    <property type="entry name" value="Calcium ATPase, transmembrane domain M"/>
    <property type="match status" value="1"/>
</dbReference>
<organism evidence="14 15">
    <name type="scientific">Pyxidicoccus fallax</name>
    <dbReference type="NCBI Taxonomy" id="394095"/>
    <lineage>
        <taxon>Bacteria</taxon>
        <taxon>Pseudomonadati</taxon>
        <taxon>Myxococcota</taxon>
        <taxon>Myxococcia</taxon>
        <taxon>Myxococcales</taxon>
        <taxon>Cystobacterineae</taxon>
        <taxon>Myxococcaceae</taxon>
        <taxon>Pyxidicoccus</taxon>
    </lineage>
</organism>
<accession>A0A848LT87</accession>
<dbReference type="Gene3D" id="2.70.150.10">
    <property type="entry name" value="Calcium-transporting ATPase, cytoplasmic transduction domain A"/>
    <property type="match status" value="1"/>
</dbReference>
<dbReference type="GO" id="GO:0005886">
    <property type="term" value="C:plasma membrane"/>
    <property type="evidence" value="ECO:0007669"/>
    <property type="project" value="TreeGrafter"/>
</dbReference>
<feature type="transmembrane region" description="Helical" evidence="12">
    <location>
        <begin position="74"/>
        <end position="97"/>
    </location>
</feature>
<keyword evidence="4 12" id="KW-0812">Transmembrane</keyword>
<feature type="compositionally biased region" description="Low complexity" evidence="11">
    <location>
        <begin position="10"/>
        <end position="26"/>
    </location>
</feature>
<dbReference type="Pfam" id="PF00690">
    <property type="entry name" value="Cation_ATPase_N"/>
    <property type="match status" value="1"/>
</dbReference>
<dbReference type="PRINTS" id="PR00120">
    <property type="entry name" value="HATPASE"/>
</dbReference>
<dbReference type="InterPro" id="IPR018303">
    <property type="entry name" value="ATPase_P-typ_P_site"/>
</dbReference>
<keyword evidence="7" id="KW-0460">Magnesium</keyword>
<evidence type="ECO:0000256" key="5">
    <source>
        <dbReference type="ARBA" id="ARBA00022741"/>
    </source>
</evidence>
<sequence>MNAQPPGESLATASPLPGTPAGAAPPWHALPPEAVLSRVGSREEGLRAEEADERLSRYGPNVLKREKAEGPLKLLWRQINSPLIWVLIASAVLAIAMGKVTDGLVVAAVVVLNTLIGFVQEYRAGKAIEALSAMVPENATVMRGGHKVSVPASRLVPGDVVHLASGDKVPADMRLLSSRNLQVEEAALTGESVPAQKHVAAVAEDSELGDRASLVFGGTLVTSGTGAAVVVATGGTTELGRISTLLSQATDLQTPLTKALATIGKYITIAILVVSAVLLVVSLMRGYAVSDAVLVAITLAVAAIPEGLPAIVTIALAIGVQRMAARRAVIRKLPAVETLGSTTVICSDKTGTLTRNEMTVQALWTPSGRYAVSGVGYAPRGELRRDGQVVGEPPVDVRELLLAGALCNDAALQGGGDGKWEMTGDPTEGALVVSAEKAGLRVEELRQRHARVDAIPFESEHQFMATLHEAGPERRRIFLKGAPEVVLRRCALGNGVSAEAVLAEVERLAGQGMRVLAVAHREVPASHAGLRVEDVEGGLELLGLQGMIDPPREEAIAAVKACHEAGIVVKMITGDHHATAEAIGAQLGLQPAGSRGVTGAQLAAMDDTRLTEVATTTNVFARVAPEHKLRLVRALQTHQHVVAMTGDGVNDAPALKQANIGVAMGITGTAVSKEAADIVLTDDNFASIAAAVEEGRRVYDNLIKSLAFVLPTNLGLALILMFGVAFFPIQNIDGNLVPLMAMLPTQLLWINLVATVSLALPLAFEAREADIMRRAPRAPDAPVLNRFVLMRTGLVALLMAAGAIGLFLWEYQRELPRVGHAMALAEAQTMAVNTVISFQIFYLLMCRTLIGSLRKVGLFSNRAVFVGVGALVLLQAAFMYLPFMQRVFGTAPLAPGAIALSVLIGAVVLPVVGLEKWLLQRRGYKVVSQVHRDREEPPRPGHRERLPA</sequence>
<comment type="subcellular location">
    <subcellularLocation>
        <location evidence="1">Endomembrane system</location>
        <topology evidence="1">Multi-pass membrane protein</topology>
    </subcellularLocation>
</comment>
<dbReference type="SFLD" id="SFLDS00003">
    <property type="entry name" value="Haloacid_Dehalogenase"/>
    <property type="match status" value="1"/>
</dbReference>
<feature type="domain" description="Cation-transporting P-type ATPase N-terminal" evidence="13">
    <location>
        <begin position="26"/>
        <end position="99"/>
    </location>
</feature>
<dbReference type="InterPro" id="IPR004014">
    <property type="entry name" value="ATPase_P-typ_cation-transptr_N"/>
</dbReference>
<dbReference type="PRINTS" id="PR00119">
    <property type="entry name" value="CATATPASE"/>
</dbReference>
<evidence type="ECO:0000256" key="2">
    <source>
        <dbReference type="ARBA" id="ARBA00005675"/>
    </source>
</evidence>
<dbReference type="GO" id="GO:1902600">
    <property type="term" value="P:proton transmembrane transport"/>
    <property type="evidence" value="ECO:0007669"/>
    <property type="project" value="TreeGrafter"/>
</dbReference>
<dbReference type="NCBIfam" id="TIGR01494">
    <property type="entry name" value="ATPase_P-type"/>
    <property type="match status" value="2"/>
</dbReference>
<dbReference type="GO" id="GO:0036376">
    <property type="term" value="P:sodium ion export across plasma membrane"/>
    <property type="evidence" value="ECO:0007669"/>
    <property type="project" value="TreeGrafter"/>
</dbReference>
<dbReference type="GO" id="GO:0012505">
    <property type="term" value="C:endomembrane system"/>
    <property type="evidence" value="ECO:0007669"/>
    <property type="project" value="UniProtKB-SubCell"/>
</dbReference>
<dbReference type="FunFam" id="3.40.50.1000:FF:000001">
    <property type="entry name" value="Phospholipid-transporting ATPase IC"/>
    <property type="match status" value="1"/>
</dbReference>
<dbReference type="GO" id="GO:0006883">
    <property type="term" value="P:intracellular sodium ion homeostasis"/>
    <property type="evidence" value="ECO:0007669"/>
    <property type="project" value="TreeGrafter"/>
</dbReference>
<name>A0A848LT87_9BACT</name>
<evidence type="ECO:0000313" key="14">
    <source>
        <dbReference type="EMBL" id="NMO20889.1"/>
    </source>
</evidence>
<feature type="transmembrane region" description="Helical" evidence="12">
    <location>
        <begin position="103"/>
        <end position="119"/>
    </location>
</feature>
<dbReference type="SUPFAM" id="SSF56784">
    <property type="entry name" value="HAD-like"/>
    <property type="match status" value="1"/>
</dbReference>
<dbReference type="GO" id="GO:0005524">
    <property type="term" value="F:ATP binding"/>
    <property type="evidence" value="ECO:0007669"/>
    <property type="project" value="UniProtKB-KW"/>
</dbReference>
<dbReference type="Gene3D" id="1.20.1110.10">
    <property type="entry name" value="Calcium-transporting ATPase, transmembrane domain"/>
    <property type="match status" value="1"/>
</dbReference>
<keyword evidence="6" id="KW-0067">ATP-binding</keyword>
<dbReference type="Pfam" id="PF00689">
    <property type="entry name" value="Cation_ATPase_C"/>
    <property type="match status" value="1"/>
</dbReference>
<keyword evidence="3" id="KW-0597">Phosphoprotein</keyword>
<dbReference type="FunFam" id="3.40.50.1000:FF:000028">
    <property type="entry name" value="Calcium-transporting P-type ATPase, putative"/>
    <property type="match status" value="1"/>
</dbReference>
<dbReference type="InterPro" id="IPR050510">
    <property type="entry name" value="Cation_transp_ATPase_P-type"/>
</dbReference>
<dbReference type="InterPro" id="IPR023214">
    <property type="entry name" value="HAD_sf"/>
</dbReference>
<dbReference type="SUPFAM" id="SSF81653">
    <property type="entry name" value="Calcium ATPase, transduction domain A"/>
    <property type="match status" value="1"/>
</dbReference>
<keyword evidence="15" id="KW-1185">Reference proteome</keyword>
<evidence type="ECO:0000256" key="8">
    <source>
        <dbReference type="ARBA" id="ARBA00022967"/>
    </source>
</evidence>
<feature type="region of interest" description="Disordered" evidence="11">
    <location>
        <begin position="1"/>
        <end position="29"/>
    </location>
</feature>
<dbReference type="Pfam" id="PF00122">
    <property type="entry name" value="E1-E2_ATPase"/>
    <property type="match status" value="1"/>
</dbReference>
<dbReference type="Pfam" id="PF08282">
    <property type="entry name" value="Hydrolase_3"/>
    <property type="match status" value="1"/>
</dbReference>
<proteinExistence type="inferred from homology"/>
<evidence type="ECO:0000256" key="7">
    <source>
        <dbReference type="ARBA" id="ARBA00022842"/>
    </source>
</evidence>
<comment type="similarity">
    <text evidence="2">Belongs to the cation transport ATPase (P-type) (TC 3.A.3) family. Type IIA subfamily.</text>
</comment>
<dbReference type="Proteomes" id="UP000518300">
    <property type="component" value="Unassembled WGS sequence"/>
</dbReference>
<feature type="transmembrane region" description="Helical" evidence="12">
    <location>
        <begin position="747"/>
        <end position="766"/>
    </location>
</feature>
<dbReference type="GO" id="GO:0016887">
    <property type="term" value="F:ATP hydrolysis activity"/>
    <property type="evidence" value="ECO:0007669"/>
    <property type="project" value="InterPro"/>
</dbReference>
<feature type="transmembrane region" description="Helical" evidence="12">
    <location>
        <begin position="829"/>
        <end position="850"/>
    </location>
</feature>
<dbReference type="PROSITE" id="PS00154">
    <property type="entry name" value="ATPASE_E1_E2"/>
    <property type="match status" value="1"/>
</dbReference>
<keyword evidence="8" id="KW-1278">Translocase</keyword>
<dbReference type="Pfam" id="PF13246">
    <property type="entry name" value="Cation_ATPase"/>
    <property type="match status" value="1"/>
</dbReference>
<evidence type="ECO:0000256" key="4">
    <source>
        <dbReference type="ARBA" id="ARBA00022692"/>
    </source>
</evidence>
<dbReference type="PANTHER" id="PTHR43294">
    <property type="entry name" value="SODIUM/POTASSIUM-TRANSPORTING ATPASE SUBUNIT ALPHA"/>
    <property type="match status" value="1"/>
</dbReference>
<evidence type="ECO:0000256" key="9">
    <source>
        <dbReference type="ARBA" id="ARBA00022989"/>
    </source>
</evidence>
<dbReference type="InterPro" id="IPR044492">
    <property type="entry name" value="P_typ_ATPase_HD_dom"/>
</dbReference>
<feature type="transmembrane region" description="Helical" evidence="12">
    <location>
        <begin position="266"/>
        <end position="287"/>
    </location>
</feature>
<dbReference type="AlphaFoldDB" id="A0A848LT87"/>
<dbReference type="SFLD" id="SFLDF00027">
    <property type="entry name" value="p-type_atpase"/>
    <property type="match status" value="1"/>
</dbReference>
<dbReference type="InterPro" id="IPR023298">
    <property type="entry name" value="ATPase_P-typ_TM_dom_sf"/>
</dbReference>
<feature type="transmembrane region" description="Helical" evidence="12">
    <location>
        <begin position="293"/>
        <end position="318"/>
    </location>
</feature>
<dbReference type="Gene3D" id="3.40.1110.10">
    <property type="entry name" value="Calcium-transporting ATPase, cytoplasmic domain N"/>
    <property type="match status" value="1"/>
</dbReference>
<gene>
    <name evidence="14" type="ORF">HG543_39505</name>
</gene>
<dbReference type="GO" id="GO:0005391">
    <property type="term" value="F:P-type sodium:potassium-exchanging transporter activity"/>
    <property type="evidence" value="ECO:0007669"/>
    <property type="project" value="TreeGrafter"/>
</dbReference>
<dbReference type="InterPro" id="IPR006068">
    <property type="entry name" value="ATPase_P-typ_cation-transptr_C"/>
</dbReference>
<evidence type="ECO:0000256" key="12">
    <source>
        <dbReference type="SAM" id="Phobius"/>
    </source>
</evidence>
<keyword evidence="10 12" id="KW-0472">Membrane</keyword>
<dbReference type="InterPro" id="IPR001757">
    <property type="entry name" value="P_typ_ATPase"/>
</dbReference>
<keyword evidence="9 12" id="KW-1133">Transmembrane helix</keyword>
<dbReference type="SUPFAM" id="SSF81660">
    <property type="entry name" value="Metal cation-transporting ATPase, ATP-binding domain N"/>
    <property type="match status" value="1"/>
</dbReference>
<feature type="transmembrane region" description="Helical" evidence="12">
    <location>
        <begin position="893"/>
        <end position="914"/>
    </location>
</feature>
<dbReference type="GO" id="GO:0030007">
    <property type="term" value="P:intracellular potassium ion homeostasis"/>
    <property type="evidence" value="ECO:0007669"/>
    <property type="project" value="TreeGrafter"/>
</dbReference>
<evidence type="ECO:0000256" key="3">
    <source>
        <dbReference type="ARBA" id="ARBA00022553"/>
    </source>
</evidence>
<keyword evidence="5" id="KW-0547">Nucleotide-binding</keyword>
<evidence type="ECO:0000256" key="10">
    <source>
        <dbReference type="ARBA" id="ARBA00023136"/>
    </source>
</evidence>
<dbReference type="SMART" id="SM00831">
    <property type="entry name" value="Cation_ATPase_N"/>
    <property type="match status" value="1"/>
</dbReference>
<evidence type="ECO:0000256" key="1">
    <source>
        <dbReference type="ARBA" id="ARBA00004127"/>
    </source>
</evidence>
<dbReference type="InterPro" id="IPR059000">
    <property type="entry name" value="ATPase_P-type_domA"/>
</dbReference>
<feature type="transmembrane region" description="Helical" evidence="12">
    <location>
        <begin position="706"/>
        <end position="727"/>
    </location>
</feature>
<protein>
    <submittedName>
        <fullName evidence="14">HAD-IC family P-type ATPase</fullName>
    </submittedName>
</protein>
<dbReference type="Gene3D" id="3.40.50.1000">
    <property type="entry name" value="HAD superfamily/HAD-like"/>
    <property type="match status" value="1"/>
</dbReference>
<evidence type="ECO:0000256" key="11">
    <source>
        <dbReference type="SAM" id="MobiDB-lite"/>
    </source>
</evidence>
<dbReference type="InterPro" id="IPR036412">
    <property type="entry name" value="HAD-like_sf"/>
</dbReference>
<dbReference type="PANTHER" id="PTHR43294:SF20">
    <property type="entry name" value="P-TYPE ATPASE"/>
    <property type="match status" value="1"/>
</dbReference>
<feature type="transmembrane region" description="Helical" evidence="12">
    <location>
        <begin position="862"/>
        <end position="881"/>
    </location>
</feature>
<evidence type="ECO:0000256" key="6">
    <source>
        <dbReference type="ARBA" id="ARBA00022840"/>
    </source>
</evidence>